<keyword evidence="7 10" id="KW-1015">Disulfide bond</keyword>
<feature type="disulfide bond" evidence="10">
    <location>
        <begin position="779"/>
        <end position="789"/>
    </location>
</feature>
<feature type="domain" description="SRCR" evidence="13">
    <location>
        <begin position="372"/>
        <end position="479"/>
    </location>
</feature>
<feature type="disulfide bond" evidence="10">
    <location>
        <begin position="1015"/>
        <end position="1025"/>
    </location>
</feature>
<evidence type="ECO:0000256" key="7">
    <source>
        <dbReference type="ARBA" id="ARBA00023157"/>
    </source>
</evidence>
<dbReference type="InterPro" id="IPR001190">
    <property type="entry name" value="SRCR"/>
</dbReference>
<keyword evidence="5 11" id="KW-1133">Transmembrane helix</keyword>
<dbReference type="InterPro" id="IPR036772">
    <property type="entry name" value="SRCR-like_dom_sf"/>
</dbReference>
<evidence type="ECO:0000256" key="10">
    <source>
        <dbReference type="PROSITE-ProRule" id="PRU00196"/>
    </source>
</evidence>
<feature type="domain" description="SRCR" evidence="13">
    <location>
        <begin position="1736"/>
        <end position="1832"/>
    </location>
</feature>
<feature type="transmembrane region" description="Helical" evidence="11">
    <location>
        <begin position="202"/>
        <end position="230"/>
    </location>
</feature>
<feature type="domain" description="SRCR" evidence="13">
    <location>
        <begin position="943"/>
        <end position="1046"/>
    </location>
</feature>
<evidence type="ECO:0000256" key="3">
    <source>
        <dbReference type="ARBA" id="ARBA00022729"/>
    </source>
</evidence>
<feature type="chain" id="PRO_5012417397" description="SRCR domain-containing protein" evidence="12">
    <location>
        <begin position="22"/>
        <end position="2898"/>
    </location>
</feature>
<dbReference type="FunFam" id="3.10.250.10:FF:000019">
    <property type="entry name" value="Neurotrypsin"/>
    <property type="match status" value="1"/>
</dbReference>
<feature type="domain" description="SRCR" evidence="13">
    <location>
        <begin position="1624"/>
        <end position="1723"/>
    </location>
</feature>
<feature type="disulfide bond" evidence="10">
    <location>
        <begin position="2687"/>
        <end position="2697"/>
    </location>
</feature>
<feature type="disulfide bond" evidence="10">
    <location>
        <begin position="325"/>
        <end position="335"/>
    </location>
</feature>
<keyword evidence="4" id="KW-0677">Repeat</keyword>
<proteinExistence type="predicted"/>
<evidence type="ECO:0000256" key="5">
    <source>
        <dbReference type="ARBA" id="ARBA00022989"/>
    </source>
</evidence>
<feature type="domain" description="SRCR" evidence="13">
    <location>
        <begin position="252"/>
        <end position="357"/>
    </location>
</feature>
<feature type="disulfide bond" evidence="10">
    <location>
        <begin position="1910"/>
        <end position="1920"/>
    </location>
</feature>
<comment type="caution">
    <text evidence="10">Lacks conserved residue(s) required for the propagation of feature annotation.</text>
</comment>
<dbReference type="InParanoid" id="A0A1X7VBI5"/>
<dbReference type="PRINTS" id="PR00258">
    <property type="entry name" value="SPERACTRCPTR"/>
</dbReference>
<feature type="domain" description="SRCR" evidence="13">
    <location>
        <begin position="2181"/>
        <end position="2279"/>
    </location>
</feature>
<feature type="disulfide bond" evidence="10">
    <location>
        <begin position="444"/>
        <end position="454"/>
    </location>
</feature>
<feature type="domain" description="SRCR" evidence="13">
    <location>
        <begin position="487"/>
        <end position="584"/>
    </location>
</feature>
<feature type="disulfide bond" evidence="10">
    <location>
        <begin position="1693"/>
        <end position="1703"/>
    </location>
</feature>
<evidence type="ECO:0000256" key="1">
    <source>
        <dbReference type="ARBA" id="ARBA00004167"/>
    </source>
</evidence>
<feature type="domain" description="SRCR" evidence="13">
    <location>
        <begin position="2399"/>
        <end position="2499"/>
    </location>
</feature>
<keyword evidence="3 12" id="KW-0732">Signal</keyword>
<feature type="domain" description="SRCR" evidence="13">
    <location>
        <begin position="825"/>
        <end position="935"/>
    </location>
</feature>
<feature type="disulfide bond" evidence="10">
    <location>
        <begin position="555"/>
        <end position="565"/>
    </location>
</feature>
<name>A0A1X7VBI5_AMPQE</name>
<dbReference type="FunFam" id="3.10.250.10:FF:000016">
    <property type="entry name" value="Scavenger receptor cysteine-rich protein type 12"/>
    <property type="match status" value="9"/>
</dbReference>
<dbReference type="OrthoDB" id="536948at2759"/>
<evidence type="ECO:0000259" key="13">
    <source>
        <dbReference type="PROSITE" id="PS50287"/>
    </source>
</evidence>
<dbReference type="PANTHER" id="PTHR19331:SF465">
    <property type="entry name" value="EGG PEPTIDE SPERACT RECEPTOR"/>
    <property type="match status" value="1"/>
</dbReference>
<evidence type="ECO:0000256" key="6">
    <source>
        <dbReference type="ARBA" id="ARBA00023136"/>
    </source>
</evidence>
<feature type="disulfide bond" evidence="10">
    <location>
        <begin position="984"/>
        <end position="1045"/>
    </location>
</feature>
<protein>
    <recommendedName>
        <fullName evidence="13">SRCR domain-containing protein</fullName>
    </recommendedName>
</protein>
<organism evidence="14">
    <name type="scientific">Amphimedon queenslandica</name>
    <name type="common">Sponge</name>
    <dbReference type="NCBI Taxonomy" id="400682"/>
    <lineage>
        <taxon>Eukaryota</taxon>
        <taxon>Metazoa</taxon>
        <taxon>Porifera</taxon>
        <taxon>Demospongiae</taxon>
        <taxon>Heteroscleromorpha</taxon>
        <taxon>Haplosclerida</taxon>
        <taxon>Niphatidae</taxon>
        <taxon>Amphimedon</taxon>
    </lineage>
</organism>
<feature type="disulfide bond" evidence="10">
    <location>
        <begin position="2249"/>
        <end position="2259"/>
    </location>
</feature>
<feature type="disulfide bond" evidence="10">
    <location>
        <begin position="971"/>
        <end position="1035"/>
    </location>
</feature>
<feature type="domain" description="SRCR" evidence="13">
    <location>
        <begin position="1513"/>
        <end position="1616"/>
    </location>
</feature>
<evidence type="ECO:0000256" key="9">
    <source>
        <dbReference type="ARBA" id="ARBA00023180"/>
    </source>
</evidence>
<comment type="subcellular location">
    <subcellularLocation>
        <location evidence="1">Membrane</location>
        <topology evidence="1">Single-pass membrane protein</topology>
    </subcellularLocation>
</comment>
<keyword evidence="6 11" id="KW-0472">Membrane</keyword>
<dbReference type="Pfam" id="PF00530">
    <property type="entry name" value="SRCR"/>
    <property type="match status" value="22"/>
</dbReference>
<feature type="disulfide bond" evidence="10">
    <location>
        <begin position="1804"/>
        <end position="1814"/>
    </location>
</feature>
<feature type="disulfide bond" evidence="10">
    <location>
        <begin position="2135"/>
        <end position="2145"/>
    </location>
</feature>
<feature type="domain" description="SRCR" evidence="13">
    <location>
        <begin position="2287"/>
        <end position="2395"/>
    </location>
</feature>
<feature type="domain" description="SRCR" evidence="13">
    <location>
        <begin position="2619"/>
        <end position="2718"/>
    </location>
</feature>
<reference evidence="14" key="1">
    <citation type="submission" date="2017-05" db="UniProtKB">
        <authorList>
            <consortium name="EnsemblMetazoa"/>
        </authorList>
    </citation>
    <scope>IDENTIFICATION</scope>
</reference>
<feature type="disulfide bond" evidence="10">
    <location>
        <begin position="2575"/>
        <end position="2585"/>
    </location>
</feature>
<dbReference type="PROSITE" id="PS00420">
    <property type="entry name" value="SRCR_1"/>
    <property type="match status" value="5"/>
</dbReference>
<feature type="disulfide bond" evidence="10">
    <location>
        <begin position="1469"/>
        <end position="1479"/>
    </location>
</feature>
<feature type="domain" description="SRCR" evidence="13">
    <location>
        <begin position="598"/>
        <end position="702"/>
    </location>
</feature>
<dbReference type="EnsemblMetazoa" id="Aqu2.1.37655_001">
    <property type="protein sequence ID" value="Aqu2.1.37655_001"/>
    <property type="gene ID" value="Aqu2.1.37655"/>
</dbReference>
<keyword evidence="9" id="KW-0325">Glycoprotein</keyword>
<feature type="domain" description="SRCR" evidence="13">
    <location>
        <begin position="1291"/>
        <end position="1394"/>
    </location>
</feature>
<feature type="disulfide bond" evidence="10">
    <location>
        <begin position="2026"/>
        <end position="2036"/>
    </location>
</feature>
<keyword evidence="8" id="KW-0675">Receptor</keyword>
<feature type="domain" description="SRCR" evidence="13">
    <location>
        <begin position="1402"/>
        <end position="1499"/>
    </location>
</feature>
<dbReference type="PANTHER" id="PTHR19331">
    <property type="entry name" value="SCAVENGER RECEPTOR DOMAIN-CONTAINING"/>
    <property type="match status" value="1"/>
</dbReference>
<evidence type="ECO:0000256" key="11">
    <source>
        <dbReference type="SAM" id="Phobius"/>
    </source>
</evidence>
<feature type="disulfide bond" evidence="10">
    <location>
        <begin position="1584"/>
        <end position="1594"/>
    </location>
</feature>
<evidence type="ECO:0000256" key="2">
    <source>
        <dbReference type="ARBA" id="ARBA00022692"/>
    </source>
</evidence>
<evidence type="ECO:0000256" key="12">
    <source>
        <dbReference type="SAM" id="SignalP"/>
    </source>
</evidence>
<feature type="domain" description="SRCR" evidence="13">
    <location>
        <begin position="2065"/>
        <end position="2166"/>
    </location>
</feature>
<feature type="disulfide bond" evidence="10">
    <location>
        <begin position="1332"/>
        <end position="1393"/>
    </location>
</feature>
<sequence length="2898" mass="316248">MDSSECVALLFILLAAQESLGKCLSEDSTVVPLATTITEHALFSSSSSVQFITSSSLYLLSSFAPNPTLLPISDGVVVVFKGSNASTFDVENFKNITAKAINSYCSVNCRKNTRGLIVPDNIVITEITETINGLMVIFYVSSQYGALVDASIVTTAVKAAESQYNDAGISITSITPLDPPSNTATTDVSLAPADEELSAGQIAGIVTGIVTGVLTIIIILIILIALMNYLNTSSCQNIYTKKTRNGIVQNIYHNSTGSSSSYSHRGAVDVCLNGTWGSICSEYWDNKDASVICRQLGYSPYGALGPFSVYESSSAPFYNIIDVNCTGQESNILDCPFNELIGEYNCSTLRDANVYCQDSNLVTYSNCTDGQIRLVGGSNQFQGRVEVCVNNAWGTVCSHGWSSNDAKVVCRCLGALEIGYSFSDVSGLGFNQGQGPIFLRYLNCSGQEKSLTDCSQNYSTTDLFIACSHHFNDAAVICEPRCNNGTIRLKGGNYTYGRVEICINEIWTTICSDNWNYKDASVVCNQLGYSPYGAIPASGYYTETIWPIGIVNPNCTGDEVSIFNCSHGQTGSCSPSHDASLICQNMTLEPASCVSGDVRLVGGSAENEGRLEVCINQLWGTVCSQQWDIKDTRVACKQLGYQEFAGKQFSSSEYGQGTGPVFLGYMSCTGSENSLLECDRNPFVVANSQCSNHYYDIGLKCEPLCEDGSIRLQEGTSSTGRVELCIIGTWGTICSDFWDNNDASVICSQLGYSPYGAVAASGFFYPFSLWPYHMIDLNCSGTENNFLNCPYNKLSDKYNCPNTHFASIVCQSNDTQKEDCVDGDLRLRGGQTDYEGRIEVCINRVWGTVCGIVYHYWIDWNWYQGNDITICRILGYRDLGYFDDPPVQFGQGTGPIFISRVYCENNNETNILNCHHKLIHSEHCTHKYDVGIRCEAPCVNGTVRLYSELGSYFRRYGRVQVCVNNDWGTICNHFWDEQDASVVCKMLGYSSYGATPFNEMIIERDWSIAIKDLNCTGNESSIWDCPMNGLSNYSCNHDDDAAVVCQLPDVVNSNCRTDELRLTGGSDQHQGRVEYCVNGVWQSICDYEWDSGQAFILCQQLGYVDGKATYNSHFGVGQTPVSYFYPSCHSYYSKNFTNCVWKRLPFKAQCNNYQEAGAMCKGTPEPCNGSSVDLYSVFSSYSPDNIGFARVCNNGHWHYLCGYKDTVPTNELASVFCYSAGYSYYGAKVHYISWFLANNQLLFFNMRCNGNESSIYECEYDTNRTCSNYAAVVSCQRDIIINPVNCTDGDIKLSGQGKSNKGILLICTNKVWTTFCCDHYVDWSISTTNVACRQLGFPILTGVTYSVVSYQKLLPVAYQRFSCSGNASNFSSCSSYLFYRTPKYYHKAIEITCVESCTTGDIRLVEGYYYGRVEVCIGGVWGSICRDSFWDNNDASVICRQLGFSPYGSIAAFFTLNYYRTTYVSQLNCSGNEAHILDCPFNNTSLYCRDIKYSGVICSVQGSTYSNCTDGDIKLLDGRTNREGRVEICINKAWGAITNFSGPYNYEAQTVCNQLGFTAPGAIKLVDAFFGEGSSPVLLTDVYCSSPNDSLLNCSIKYTSQVSNRNRNHVIGVKCQYYCNHSSIRLADSSDSLQGRVEVCVNGAWISICRGYWYGNDASVVCRQLGFPPEGAIASLVMESFTGTSFHITYIGCNGNEETILACSYSMLQSSCPLNEVAYVQCPVPDTTDDCSNGAIRLVKGETEYEGLVEICADGSWGYICPHSWKESEAMITCRQLGYTPIGATTSSSFGKGAGPVQFSSFYCSGNENNLLDCMHNNLSCSVSYHAGVICRAPCTNGEVRLQGDSRYKSFGRVEVCINGTWGTICDDYWDSNDASVVCHQLGFSPYGAIAKTSFYEESILPHVLFNMSCTGNEETIFNCSYSTKLPSGSDCHSTEDASVICQDINVPHSNCTNYDVKLVGGETGNEGKALMCLNGVWGAFCNNSYTRSISDIICNNAGYSRRGSFYSAFFPNPSNEVILVSDLNCSTTDEKIQDCSVSHYMPPSSCDVLDIVAVRCQNCTNGAIRIVPYYSPSDSVGRVEVCSDNSWGTLCSDFFDDSDAQVVCRQLGYSAIGSVSVGPISDDLSYTHIIDINCTGNESNIRDCPSNNLPSYFCQPTHDAGVFCNSVPLNDYANCTDGELRLAGSTELSGRVEICYNRVWYGICSDNYNKYNIPTTICKGLGYSSQGAVGNIMEGYPSIPILPFEFNCSSDVDSLWNCSKSIIRCSNGPYKYTAVTCQAKCNDLDVRLLGAYDNIGTVQICVDDKWGSVCHDGFDEYGAATVCAQLGYIPYGALIVSSFVYKYSLPFQISNLNCNGRENNLQNCSYTLIKTGFCVYVTGLICQRSNTSIDVTCTDGSIRLTGGANELEGNVEICINKYWGSVCDNDWDSYGVACKRLGYRSSGAKGFYRSYFGQRIPATVFIRTLYSYGQKSLLGDFVYGSGAVTSCGDTDRAGLSCFAGCDDGDVRLNGSDTVYSGRVEMCKDSVWTSLCDHNWDLKEAQVACRDLGYYPFGAVPTYGCYNEGQLSFGITINCTGSERVLFNCGHNNLTLYNCQSHNSAGLICQDSVRRSSCSNGAVRLVGGSGPHEGRLEVCINEAWGTVCSNGWDNTETNIVCNQLGYLPFGGRYKSFGHGTGLPILMSSLQCVGTESSLLECHQQACDITNCTHAYDVGVICQKPAVPSSSTNSLFSSTHSSTTSLAPPSSFTSSYSTPSSSLSSSALPSTSTAASSVSSPSVTPTPTLPANSGVIVVLSGTNKRNFNASHFQDVTAEALNDYCSINDCNALPQKGKKASKNVIGANNVIIVQTIDSDFELAVTFYVQSSSGAPIDSSAVFEAVKATDSKYSSAGFKIATLTI</sequence>
<feature type="disulfide bond" evidence="10">
    <location>
        <begin position="668"/>
        <end position="678"/>
    </location>
</feature>
<dbReference type="GO" id="GO:0016020">
    <property type="term" value="C:membrane"/>
    <property type="evidence" value="ECO:0007669"/>
    <property type="project" value="UniProtKB-SubCell"/>
</dbReference>
<feature type="disulfide bond" evidence="10">
    <location>
        <begin position="2424"/>
        <end position="2488"/>
    </location>
</feature>
<feature type="domain" description="SRCR" evidence="13">
    <location>
        <begin position="2507"/>
        <end position="2606"/>
    </location>
</feature>
<feature type="disulfide bond" evidence="10">
    <location>
        <begin position="1363"/>
        <end position="1373"/>
    </location>
</feature>
<feature type="disulfide bond" evidence="10">
    <location>
        <begin position="2355"/>
        <end position="2365"/>
    </location>
</feature>
<dbReference type="STRING" id="400682.A0A1X7VBI5"/>
<evidence type="ECO:0000256" key="8">
    <source>
        <dbReference type="ARBA" id="ARBA00023170"/>
    </source>
</evidence>
<feature type="domain" description="SRCR" evidence="13">
    <location>
        <begin position="1172"/>
        <end position="1276"/>
    </location>
</feature>
<dbReference type="PROSITE" id="PS50287">
    <property type="entry name" value="SRCR_2"/>
    <property type="match status" value="22"/>
</dbReference>
<accession>A0A1X7VBI5</accession>
<dbReference type="Gene3D" id="3.10.250.10">
    <property type="entry name" value="SRCR-like domain"/>
    <property type="match status" value="22"/>
</dbReference>
<dbReference type="FunFam" id="3.10.250.10:FF:000001">
    <property type="entry name" value="Lysyl oxidase 4 isoform X1"/>
    <property type="match status" value="1"/>
</dbReference>
<feature type="domain" description="SRCR" evidence="13">
    <location>
        <begin position="1840"/>
        <end position="1943"/>
    </location>
</feature>
<feature type="signal peptide" evidence="12">
    <location>
        <begin position="1"/>
        <end position="21"/>
    </location>
</feature>
<feature type="disulfide bond" evidence="10">
    <location>
        <begin position="2311"/>
        <end position="2375"/>
    </location>
</feature>
<dbReference type="SUPFAM" id="SSF56487">
    <property type="entry name" value="SRCR-like"/>
    <property type="match status" value="22"/>
</dbReference>
<feature type="disulfide bond" evidence="10">
    <location>
        <begin position="1248"/>
        <end position="1258"/>
    </location>
</feature>
<keyword evidence="2 11" id="KW-0812">Transmembrane</keyword>
<evidence type="ECO:0000256" key="4">
    <source>
        <dbReference type="ARBA" id="ARBA00022737"/>
    </source>
</evidence>
<feature type="domain" description="SRCR" evidence="13">
    <location>
        <begin position="1957"/>
        <end position="2058"/>
    </location>
</feature>
<dbReference type="SMART" id="SM00202">
    <property type="entry name" value="SR"/>
    <property type="match status" value="22"/>
</dbReference>
<feature type="domain" description="SRCR" evidence="13">
    <location>
        <begin position="1060"/>
        <end position="1161"/>
    </location>
</feature>
<evidence type="ECO:0000313" key="14">
    <source>
        <dbReference type="EnsemblMetazoa" id="Aqu2.1.37655_001"/>
    </source>
</evidence>
<dbReference type="FunFam" id="3.10.250.10:FF:000007">
    <property type="entry name" value="Soluble scavenger receptor cysteine-rich domain-containing protein SSC5D"/>
    <property type="match status" value="2"/>
</dbReference>
<feature type="domain" description="SRCR" evidence="13">
    <location>
        <begin position="710"/>
        <end position="811"/>
    </location>
</feature>